<dbReference type="AlphaFoldDB" id="A0A412IU36"/>
<dbReference type="EMBL" id="QRVK01000005">
    <property type="protein sequence ID" value="RGS43671.1"/>
    <property type="molecule type" value="Genomic_DNA"/>
</dbReference>
<proteinExistence type="predicted"/>
<organism evidence="1 2">
    <name type="scientific">Coprococcus eutactus</name>
    <dbReference type="NCBI Taxonomy" id="33043"/>
    <lineage>
        <taxon>Bacteria</taxon>
        <taxon>Bacillati</taxon>
        <taxon>Bacillota</taxon>
        <taxon>Clostridia</taxon>
        <taxon>Lachnospirales</taxon>
        <taxon>Lachnospiraceae</taxon>
        <taxon>Coprococcus</taxon>
    </lineage>
</organism>
<accession>A0A412IU36</accession>
<comment type="caution">
    <text evidence="1">The sequence shown here is derived from an EMBL/GenBank/DDBJ whole genome shotgun (WGS) entry which is preliminary data.</text>
</comment>
<sequence>MSDLSATQCACGRNGLSCGGSCGCNSCTLIIILLLFCGGCGDNGFGGGCGNDNSCIWIILLLLCCGGCGNSNNGCGCGGCGNDCGCC</sequence>
<dbReference type="Proteomes" id="UP000283295">
    <property type="component" value="Unassembled WGS sequence"/>
</dbReference>
<dbReference type="GeneID" id="92832692"/>
<evidence type="ECO:0000313" key="2">
    <source>
        <dbReference type="Proteomes" id="UP000283295"/>
    </source>
</evidence>
<protein>
    <submittedName>
        <fullName evidence="1">Chorion class high-cysteine HCB protein 13</fullName>
    </submittedName>
</protein>
<name>A0A412IU36_9FIRM</name>
<dbReference type="RefSeq" id="WP_044997756.1">
    <property type="nucleotide sequence ID" value="NZ_CABIWG010000006.1"/>
</dbReference>
<evidence type="ECO:0000313" key="1">
    <source>
        <dbReference type="EMBL" id="RGS43671.1"/>
    </source>
</evidence>
<gene>
    <name evidence="1" type="ORF">DWX94_03635</name>
</gene>
<reference evidence="1 2" key="1">
    <citation type="submission" date="2018-08" db="EMBL/GenBank/DDBJ databases">
        <title>A genome reference for cultivated species of the human gut microbiota.</title>
        <authorList>
            <person name="Zou Y."/>
            <person name="Xue W."/>
            <person name="Luo G."/>
        </authorList>
    </citation>
    <scope>NUCLEOTIDE SEQUENCE [LARGE SCALE GENOMIC DNA]</scope>
    <source>
        <strain evidence="1 2">AF22-21</strain>
    </source>
</reference>